<gene>
    <name evidence="1" type="ORF">LIER_27075</name>
</gene>
<sequence length="195" mass="22396">MPKMEIIMQGQQNFHESFSSLPILPRLDRLDRVLQFLEERHSLPKRLSTDFSKKVEYGDQEYTRIHELEDPRKSLSSVLEEVHHKGTLVERLAMLENRVLQLSMDILEGNTSGSNSSTNAPISNKVDHDSVWSTTEGDVDKIAYPEKHYPRDVKGGASMEESIVTEHTNLTVQDVKKGKRSKSYKKMFGWFKMGC</sequence>
<keyword evidence="2" id="KW-1185">Reference proteome</keyword>
<dbReference type="PANTHER" id="PTHR34190:SF10">
    <property type="entry name" value="TERNARY COMPLEX FACTOR MIP1 LEUCINE-ZIPPER DOMAIN-CONTAINING PROTEIN"/>
    <property type="match status" value="1"/>
</dbReference>
<dbReference type="Proteomes" id="UP001454036">
    <property type="component" value="Unassembled WGS sequence"/>
</dbReference>
<dbReference type="AlphaFoldDB" id="A0AAV3RAT0"/>
<reference evidence="1 2" key="1">
    <citation type="submission" date="2024-01" db="EMBL/GenBank/DDBJ databases">
        <title>The complete chloroplast genome sequence of Lithospermum erythrorhizon: insights into the phylogenetic relationship among Boraginaceae species and the maternal lineages of purple gromwells.</title>
        <authorList>
            <person name="Okada T."/>
            <person name="Watanabe K."/>
        </authorList>
    </citation>
    <scope>NUCLEOTIDE SEQUENCE [LARGE SCALE GENOMIC DNA]</scope>
</reference>
<dbReference type="PANTHER" id="PTHR34190">
    <property type="entry name" value="EXPRESSED PROTEIN"/>
    <property type="match status" value="1"/>
</dbReference>
<evidence type="ECO:0000313" key="1">
    <source>
        <dbReference type="EMBL" id="GAA0173467.1"/>
    </source>
</evidence>
<protein>
    <submittedName>
        <fullName evidence="1">Uncharacterized protein</fullName>
    </submittedName>
</protein>
<organism evidence="1 2">
    <name type="scientific">Lithospermum erythrorhizon</name>
    <name type="common">Purple gromwell</name>
    <name type="synonym">Lithospermum officinale var. erythrorhizon</name>
    <dbReference type="NCBI Taxonomy" id="34254"/>
    <lineage>
        <taxon>Eukaryota</taxon>
        <taxon>Viridiplantae</taxon>
        <taxon>Streptophyta</taxon>
        <taxon>Embryophyta</taxon>
        <taxon>Tracheophyta</taxon>
        <taxon>Spermatophyta</taxon>
        <taxon>Magnoliopsida</taxon>
        <taxon>eudicotyledons</taxon>
        <taxon>Gunneridae</taxon>
        <taxon>Pentapetalae</taxon>
        <taxon>asterids</taxon>
        <taxon>lamiids</taxon>
        <taxon>Boraginales</taxon>
        <taxon>Boraginaceae</taxon>
        <taxon>Boraginoideae</taxon>
        <taxon>Lithospermeae</taxon>
        <taxon>Lithospermum</taxon>
    </lineage>
</organism>
<name>A0AAV3RAT0_LITER</name>
<accession>A0AAV3RAT0</accession>
<evidence type="ECO:0000313" key="2">
    <source>
        <dbReference type="Proteomes" id="UP001454036"/>
    </source>
</evidence>
<proteinExistence type="predicted"/>
<comment type="caution">
    <text evidence="1">The sequence shown here is derived from an EMBL/GenBank/DDBJ whole genome shotgun (WGS) entry which is preliminary data.</text>
</comment>
<dbReference type="EMBL" id="BAABME010008613">
    <property type="protein sequence ID" value="GAA0173467.1"/>
    <property type="molecule type" value="Genomic_DNA"/>
</dbReference>